<protein>
    <submittedName>
        <fullName evidence="2">Uncharacterized protein</fullName>
    </submittedName>
</protein>
<dbReference type="RefSeq" id="WP_203862086.1">
    <property type="nucleotide sequence ID" value="NZ_BAAAZQ010000030.1"/>
</dbReference>
<evidence type="ECO:0000313" key="3">
    <source>
        <dbReference type="Proteomes" id="UP000621500"/>
    </source>
</evidence>
<evidence type="ECO:0000313" key="2">
    <source>
        <dbReference type="EMBL" id="GIH00799.1"/>
    </source>
</evidence>
<evidence type="ECO:0000256" key="1">
    <source>
        <dbReference type="SAM" id="SignalP"/>
    </source>
</evidence>
<reference evidence="2 3" key="1">
    <citation type="submission" date="2021-01" db="EMBL/GenBank/DDBJ databases">
        <title>Whole genome shotgun sequence of Plantactinospora mayteni NBRC 109088.</title>
        <authorList>
            <person name="Komaki H."/>
            <person name="Tamura T."/>
        </authorList>
    </citation>
    <scope>NUCLEOTIDE SEQUENCE [LARGE SCALE GENOMIC DNA]</scope>
    <source>
        <strain evidence="2 3">NBRC 109088</strain>
    </source>
</reference>
<sequence>MRRTMIRTFAAAVVTAGFAAGLVAAPGTAAASTEQIFIAYGVNPPDAHAAALRQMEAYSPTCQEVSTTYSPAGSGHTWKATLTALC</sequence>
<dbReference type="EMBL" id="BONX01000057">
    <property type="protein sequence ID" value="GIH00799.1"/>
    <property type="molecule type" value="Genomic_DNA"/>
</dbReference>
<feature type="signal peptide" evidence="1">
    <location>
        <begin position="1"/>
        <end position="19"/>
    </location>
</feature>
<comment type="caution">
    <text evidence="2">The sequence shown here is derived from an EMBL/GenBank/DDBJ whole genome shotgun (WGS) entry which is preliminary data.</text>
</comment>
<accession>A0ABQ4F1K3</accession>
<organism evidence="2 3">
    <name type="scientific">Plantactinospora mayteni</name>
    <dbReference type="NCBI Taxonomy" id="566021"/>
    <lineage>
        <taxon>Bacteria</taxon>
        <taxon>Bacillati</taxon>
        <taxon>Actinomycetota</taxon>
        <taxon>Actinomycetes</taxon>
        <taxon>Micromonosporales</taxon>
        <taxon>Micromonosporaceae</taxon>
        <taxon>Plantactinospora</taxon>
    </lineage>
</organism>
<gene>
    <name evidence="2" type="ORF">Pma05_73710</name>
</gene>
<proteinExistence type="predicted"/>
<keyword evidence="3" id="KW-1185">Reference proteome</keyword>
<keyword evidence="1" id="KW-0732">Signal</keyword>
<dbReference type="Proteomes" id="UP000621500">
    <property type="component" value="Unassembled WGS sequence"/>
</dbReference>
<feature type="chain" id="PRO_5046613563" evidence="1">
    <location>
        <begin position="20"/>
        <end position="86"/>
    </location>
</feature>
<name>A0ABQ4F1K3_9ACTN</name>